<comment type="caution">
    <text evidence="1">The sequence shown here is derived from an EMBL/GenBank/DDBJ whole genome shotgun (WGS) entry which is preliminary data.</text>
</comment>
<dbReference type="EMBL" id="JAHQXF010000002">
    <property type="protein sequence ID" value="MBV0924870.1"/>
    <property type="molecule type" value="Genomic_DNA"/>
</dbReference>
<proteinExistence type="predicted"/>
<reference evidence="1 2" key="1">
    <citation type="submission" date="2021-06" db="EMBL/GenBank/DDBJ databases">
        <title>New haloarchaea isolates fom saline soil.</title>
        <authorList>
            <person name="Duran-Viseras A."/>
            <person name="Sanchez-Porro C.S."/>
            <person name="Ventosa A."/>
        </authorList>
    </citation>
    <scope>NUCLEOTIDE SEQUENCE [LARGE SCALE GENOMIC DNA]</scope>
    <source>
        <strain evidence="1 2">JCM 183640</strain>
    </source>
</reference>
<sequence>MTKASVQPGELRELRHRFGPQINGLVNALGQPTTQVYPSGYVGTVERSIETLESALTDGGFTWDPVSMYHRSPTGSTADGSWVYRDSPLADRQLHVVLFSQSYNGWTDVYAHEEFSWLRHPIKHAKEERITREEGVAETRRWLDDAGIAYRTHSNLRRKARQAVKRAHERLVDGGRQLGHPKLETPAVSAVFERL</sequence>
<accession>A0A8J7Y509</accession>
<dbReference type="RefSeq" id="WP_162317724.1">
    <property type="nucleotide sequence ID" value="NZ_JAHQXF010000002.1"/>
</dbReference>
<organism evidence="1 2">
    <name type="scientific">Haloarcula limicola</name>
    <dbReference type="NCBI Taxonomy" id="1429915"/>
    <lineage>
        <taxon>Archaea</taxon>
        <taxon>Methanobacteriati</taxon>
        <taxon>Methanobacteriota</taxon>
        <taxon>Stenosarchaea group</taxon>
        <taxon>Halobacteria</taxon>
        <taxon>Halobacteriales</taxon>
        <taxon>Haloarculaceae</taxon>
        <taxon>Haloarcula</taxon>
    </lineage>
</organism>
<gene>
    <name evidence="1" type="ORF">KTS45_11740</name>
</gene>
<dbReference type="Proteomes" id="UP000766550">
    <property type="component" value="Unassembled WGS sequence"/>
</dbReference>
<name>A0A8J7Y509_9EURY</name>
<protein>
    <submittedName>
        <fullName evidence="1">Uncharacterized protein</fullName>
    </submittedName>
</protein>
<evidence type="ECO:0000313" key="2">
    <source>
        <dbReference type="Proteomes" id="UP000766550"/>
    </source>
</evidence>
<dbReference type="AlphaFoldDB" id="A0A8J7Y509"/>
<keyword evidence="2" id="KW-1185">Reference proteome</keyword>
<evidence type="ECO:0000313" key="1">
    <source>
        <dbReference type="EMBL" id="MBV0924870.1"/>
    </source>
</evidence>
<dbReference type="OrthoDB" id="335562at2157"/>